<dbReference type="PANTHER" id="PTHR30634">
    <property type="entry name" value="OUTER MEMBRANE LOLAB LIPOPROTEIN INSERTION APPARATUS"/>
    <property type="match status" value="1"/>
</dbReference>
<dbReference type="InterPro" id="IPR050458">
    <property type="entry name" value="LolB"/>
</dbReference>
<dbReference type="RefSeq" id="WP_126637538.1">
    <property type="nucleotide sequence ID" value="NZ_BIFH01000017.1"/>
</dbReference>
<comment type="caution">
    <text evidence="1">The sequence shown here is derived from an EMBL/GenBank/DDBJ whole genome shotgun (WGS) entry which is preliminary data.</text>
</comment>
<evidence type="ECO:0000313" key="1">
    <source>
        <dbReference type="EMBL" id="GCD95442.1"/>
    </source>
</evidence>
<dbReference type="PANTHER" id="PTHR30634:SF14">
    <property type="match status" value="1"/>
</dbReference>
<reference evidence="1 2" key="1">
    <citation type="submission" date="2018-12" db="EMBL/GenBank/DDBJ databases">
        <title>Draft genome sequence of Embleya hyalina NBRC 13850T.</title>
        <authorList>
            <person name="Komaki H."/>
            <person name="Hosoyama A."/>
            <person name="Kimura A."/>
            <person name="Ichikawa N."/>
            <person name="Tamura T."/>
        </authorList>
    </citation>
    <scope>NUCLEOTIDE SEQUENCE [LARGE SCALE GENOMIC DNA]</scope>
    <source>
        <strain evidence="1 2">NBRC 13850</strain>
    </source>
</reference>
<sequence length="759" mass="82129">MARLPAARPTLLGVRHHGPGSARAVGAALARLRPDIVLIEGPPEADPLLSFAAEPGLRPPVALLAHAVDDPAQAGFWPYADFSPEWVAITHASGHGVPVRFIDLPVAVSFTLDRARRERENDEPAEPVPSPVDPIAALARLAGRDDAEHWWEDVIEHRPPADDPLRPFAALAEAMAALREDERPAVDPGPTAEPDIERLREAHMRQCVRAARRAGHTRIAVVCGAWHVPALADPPSAAADRALLAPHRAAVKVETTWVPWTHHRLAQNSGYGAGVASPGWYRHLFDTAAEPDPLPRWFVRIATLLREAGHPVSSAHVIEATRHADALAALRGRPLAGLDETLEAVRAVMCDGVTGPLALVHDALVVGDVIGEVPPTVPAVPLQRDLTREQRRLRLRPEPAARELELDLRKDSHADRSRLLNRLALLDVPWGVPVPGRESRGTFRETWRLDWQPELAIRVAEAGVWGTTVVAAAEARASDLAIRAESLADVTEVAERCLRADLPDALPVIMRVLDRRAALDADVGRLADALPGLVRALRYGDVRGTDTSALDTVVAGLVVRICVGLPAACAGLDHDGAAAMRRRLDDVHAAVQLLPERRQDEWYATLRRLADRENLPGLLTGRATRLLLDLGRLAPEAAAPRLARALTRGVPHRESAAWIEGFLAGGGMLLIHDEGLLDLVDAWITGTPDDLFVEILPLLRRTFATFAAPERRLLGERIRTPARAAVPIATAEHFDGGRADAVLPLLAGILGLAHREVTP</sequence>
<dbReference type="InterPro" id="IPR043737">
    <property type="entry name" value="DUF5682"/>
</dbReference>
<dbReference type="Proteomes" id="UP000286931">
    <property type="component" value="Unassembled WGS sequence"/>
</dbReference>
<organism evidence="1 2">
    <name type="scientific">Embleya hyalina</name>
    <dbReference type="NCBI Taxonomy" id="516124"/>
    <lineage>
        <taxon>Bacteria</taxon>
        <taxon>Bacillati</taxon>
        <taxon>Actinomycetota</taxon>
        <taxon>Actinomycetes</taxon>
        <taxon>Kitasatosporales</taxon>
        <taxon>Streptomycetaceae</taxon>
        <taxon>Embleya</taxon>
    </lineage>
</organism>
<dbReference type="OrthoDB" id="9768066at2"/>
<protein>
    <submittedName>
        <fullName evidence="1">Uncharacterized protein</fullName>
    </submittedName>
</protein>
<keyword evidence="2" id="KW-1185">Reference proteome</keyword>
<dbReference type="EMBL" id="BIFH01000017">
    <property type="protein sequence ID" value="GCD95442.1"/>
    <property type="molecule type" value="Genomic_DNA"/>
</dbReference>
<proteinExistence type="predicted"/>
<dbReference type="AlphaFoldDB" id="A0A401YLF6"/>
<gene>
    <name evidence="1" type="ORF">EHYA_03116</name>
</gene>
<name>A0A401YLF6_9ACTN</name>
<evidence type="ECO:0000313" key="2">
    <source>
        <dbReference type="Proteomes" id="UP000286931"/>
    </source>
</evidence>
<dbReference type="Pfam" id="PF18934">
    <property type="entry name" value="DUF5682"/>
    <property type="match status" value="1"/>
</dbReference>
<accession>A0A401YLF6</accession>